<evidence type="ECO:0000256" key="3">
    <source>
        <dbReference type="ARBA" id="ARBA00023237"/>
    </source>
</evidence>
<proteinExistence type="inferred from homology"/>
<dbReference type="AlphaFoldDB" id="A0A944DMC3"/>
<dbReference type="Proteomes" id="UP000694660">
    <property type="component" value="Unassembled WGS sequence"/>
</dbReference>
<evidence type="ECO:0000313" key="10">
    <source>
        <dbReference type="Proteomes" id="UP000694660"/>
    </source>
</evidence>
<dbReference type="HAMAP" id="MF_01411">
    <property type="entry name" value="LPS_assembly_LptD"/>
    <property type="match status" value="1"/>
</dbReference>
<comment type="subcellular location">
    <subcellularLocation>
        <location evidence="4">Cell outer membrane</location>
    </subcellularLocation>
</comment>
<feature type="compositionally biased region" description="Low complexity" evidence="5">
    <location>
        <begin position="76"/>
        <end position="96"/>
    </location>
</feature>
<dbReference type="InterPro" id="IPR045659">
    <property type="entry name" value="LptD_2"/>
</dbReference>
<evidence type="ECO:0000256" key="2">
    <source>
        <dbReference type="ARBA" id="ARBA00023136"/>
    </source>
</evidence>
<dbReference type="PANTHER" id="PTHR30189:SF1">
    <property type="entry name" value="LPS-ASSEMBLY PROTEIN LPTD"/>
    <property type="match status" value="1"/>
</dbReference>
<keyword evidence="2 4" id="KW-0472">Membrane</keyword>
<reference evidence="10" key="1">
    <citation type="journal article" date="2022" name="ISME J.">
        <title>Genetic and phylogenetic analysis of dissimilatory iodate-reducing bacteria identifies potential niches across the world's oceans.</title>
        <authorList>
            <person name="Reyes-Umana V."/>
            <person name="Henning Z."/>
            <person name="Lee K."/>
            <person name="Barnum T.P."/>
            <person name="Coates J.D."/>
        </authorList>
    </citation>
    <scope>NUCLEOTIDE SEQUENCE [LARGE SCALE GENOMIC DNA]</scope>
    <source>
        <strain evidence="10">IR12</strain>
    </source>
</reference>
<dbReference type="GO" id="GO:0009279">
    <property type="term" value="C:cell outer membrane"/>
    <property type="evidence" value="ECO:0007669"/>
    <property type="project" value="UniProtKB-SubCell"/>
</dbReference>
<dbReference type="GO" id="GO:0043165">
    <property type="term" value="P:Gram-negative-bacterium-type cell outer membrane assembly"/>
    <property type="evidence" value="ECO:0007669"/>
    <property type="project" value="UniProtKB-UniRule"/>
</dbReference>
<organism evidence="9 10">
    <name type="scientific">Denitromonas iodatirespirans</name>
    <dbReference type="NCBI Taxonomy" id="2795389"/>
    <lineage>
        <taxon>Bacteria</taxon>
        <taxon>Pseudomonadati</taxon>
        <taxon>Pseudomonadota</taxon>
        <taxon>Betaproteobacteria</taxon>
        <taxon>Rhodocyclales</taxon>
        <taxon>Zoogloeaceae</taxon>
        <taxon>Denitromonas</taxon>
    </lineage>
</organism>
<evidence type="ECO:0000259" key="8">
    <source>
        <dbReference type="Pfam" id="PF19838"/>
    </source>
</evidence>
<feature type="region of interest" description="Disordered" evidence="5">
    <location>
        <begin position="35"/>
        <end position="96"/>
    </location>
</feature>
<dbReference type="EMBL" id="JAEKFT010000007">
    <property type="protein sequence ID" value="MBT0961294.1"/>
    <property type="molecule type" value="Genomic_DNA"/>
</dbReference>
<accession>A0A944DMC3</accession>
<dbReference type="Gene3D" id="2.60.450.10">
    <property type="entry name" value="Lipopolysaccharide (LPS) transport protein A like domain"/>
    <property type="match status" value="1"/>
</dbReference>
<dbReference type="Pfam" id="PF03968">
    <property type="entry name" value="LptD_N"/>
    <property type="match status" value="1"/>
</dbReference>
<evidence type="ECO:0000256" key="1">
    <source>
        <dbReference type="ARBA" id="ARBA00022729"/>
    </source>
</evidence>
<evidence type="ECO:0000256" key="4">
    <source>
        <dbReference type="HAMAP-Rule" id="MF_01411"/>
    </source>
</evidence>
<feature type="signal peptide" evidence="4">
    <location>
        <begin position="1"/>
        <end position="17"/>
    </location>
</feature>
<feature type="domain" description="Organic solvent tolerance-like N-terminal" evidence="6">
    <location>
        <begin position="126"/>
        <end position="237"/>
    </location>
</feature>
<feature type="domain" description="LPS-assembly protein LptD central" evidence="8">
    <location>
        <begin position="242"/>
        <end position="338"/>
    </location>
</feature>
<dbReference type="Pfam" id="PF19838">
    <property type="entry name" value="LptD_2"/>
    <property type="match status" value="1"/>
</dbReference>
<comment type="caution">
    <text evidence="4">Lacks conserved residue(s) required for the propagation of feature annotation.</text>
</comment>
<evidence type="ECO:0000313" key="9">
    <source>
        <dbReference type="EMBL" id="MBT0961294.1"/>
    </source>
</evidence>
<gene>
    <name evidence="4" type="primary">lptD</name>
    <name evidence="9" type="ORF">I8J34_08905</name>
</gene>
<dbReference type="InterPro" id="IPR007543">
    <property type="entry name" value="LptD_C"/>
</dbReference>
<dbReference type="GO" id="GO:0015920">
    <property type="term" value="P:lipopolysaccharide transport"/>
    <property type="evidence" value="ECO:0007669"/>
    <property type="project" value="InterPro"/>
</dbReference>
<name>A0A944DMC3_DENI1</name>
<evidence type="ECO:0000256" key="5">
    <source>
        <dbReference type="SAM" id="MobiDB-lite"/>
    </source>
</evidence>
<comment type="similarity">
    <text evidence="4">Belongs to the LptD family.</text>
</comment>
<comment type="caution">
    <text evidence="9">The sequence shown here is derived from an EMBL/GenBank/DDBJ whole genome shotgun (WGS) entry which is preliminary data.</text>
</comment>
<dbReference type="Pfam" id="PF04453">
    <property type="entry name" value="LptD"/>
    <property type="match status" value="1"/>
</dbReference>
<comment type="function">
    <text evidence="4">Together with LptE, is involved in the assembly of lipopolysaccharide (LPS) at the surface of the outer membrane.</text>
</comment>
<dbReference type="PANTHER" id="PTHR30189">
    <property type="entry name" value="LPS-ASSEMBLY PROTEIN"/>
    <property type="match status" value="1"/>
</dbReference>
<dbReference type="GO" id="GO:1990351">
    <property type="term" value="C:transporter complex"/>
    <property type="evidence" value="ECO:0007669"/>
    <property type="project" value="TreeGrafter"/>
</dbReference>
<dbReference type="InterPro" id="IPR005653">
    <property type="entry name" value="OstA-like_N"/>
</dbReference>
<keyword evidence="1 4" id="KW-0732">Signal</keyword>
<evidence type="ECO:0000259" key="7">
    <source>
        <dbReference type="Pfam" id="PF04453"/>
    </source>
</evidence>
<feature type="chain" id="PRO_5038199459" description="LPS-assembly protein LptD" evidence="4">
    <location>
        <begin position="18"/>
        <end position="795"/>
    </location>
</feature>
<keyword evidence="10" id="KW-1185">Reference proteome</keyword>
<dbReference type="InterPro" id="IPR050218">
    <property type="entry name" value="LptD"/>
</dbReference>
<comment type="subunit">
    <text evidence="4">Component of the lipopolysaccharide transport and assembly complex. Interacts with LptE and LptA.</text>
</comment>
<protein>
    <recommendedName>
        <fullName evidence="4">LPS-assembly protein LptD</fullName>
    </recommendedName>
</protein>
<sequence length="795" mass="87814" precursor="true">MRAIPLLLATLPVAGSAADLPALVIPADLLGTPATKSKPAAVDAKPPMRGTASPSRHEGTEAVGDAPARRRDRVSASRPAPAAEATAPTEPTGVTTVDADRIVGQQDVELVAEGQAVLKRDRSVLTADRIVYREALDEVEAEGNVTLRRGEDRLAGPKVQLRLDEQTGTLDSPTYEIHRISRKGGISRPITGSGEASVIRFEGENQYRLEDATWSTCQPQDPDWYIKAGELELDYDREIGVARHSTVVFQDVPIFYMPWAEFPLVAQRKSGFLPPTFGTSNKSGVELTAPYYWNIAPNYDATLVPRYISRRGLQLGGQYRYLTETMQGTTSLEWLSSDSVTGQSNRAAGSIRHQQNFGYGLSGSLDLNGVSDKEYFEDLSSRLALSAQTNLLRQGVLSYSSGSWWSASALAQSFQTLSGERPYRRLPQFTLGGNRLVWGGGEFNLATEYVRFAHPDANKPEGSRITLNPSVQFPLGTAAYTLTPKFGVHYTRYDLSTPLTVGEESITRAVPTFSLDGAMVFERETVWGGRDMIQTLEPRLYYVNVPYRDQSDIPNFDSGLFDFNFAQIFSENIFSGGDRIANANQLTAAVTSRMIDAETGVERLRAALGQRFYFEDQRVTLPGFAARTGRRTDILASLGGRIGKITTLDAGWQYSPEDRQTERFNADLRFQPAFAKVVNLGYRYTRDVLRDVDIAAQWPLGGRWYGVARYNRSLRDHRVTEALGGLEYDADCWVFRVVVHRYATNAEDVTQAIFLQLELDGLASVGSSPLDLLRRTVGGYGTINQPMADPVFGRE</sequence>
<dbReference type="InterPro" id="IPR020889">
    <property type="entry name" value="LipoPS_assembly_LptD"/>
</dbReference>
<feature type="domain" description="LptD C-terminal" evidence="7">
    <location>
        <begin position="345"/>
        <end position="704"/>
    </location>
</feature>
<evidence type="ECO:0000259" key="6">
    <source>
        <dbReference type="Pfam" id="PF03968"/>
    </source>
</evidence>
<keyword evidence="3 4" id="KW-0998">Cell outer membrane</keyword>